<dbReference type="CDD" id="cd05243">
    <property type="entry name" value="SDR_a5"/>
    <property type="match status" value="1"/>
</dbReference>
<dbReference type="InterPro" id="IPR044256">
    <property type="entry name" value="HCF244-like"/>
</dbReference>
<dbReference type="PANTHER" id="PTHR47128">
    <property type="match status" value="1"/>
</dbReference>
<sequence length="298" mass="31428">MILVVGATGFLGSTICGMLARQGRSVRAVVRSSSDPVKVQALRDLGCDLVEADLKEPASLKLACAGVDTVVSTATTTLRDQGVDSIPDVDESGQLHLVEAAREGGVRHFVYVSFPSDLDGDVPSPLAKAKRAVENALRSSAMTFTILQPACFMEVWLGPAIGFDYAGGSAQVFGSGDAPVAYISLVDVARFVVASLDHPAARNVTLPLVAQNVSMNEAVRTFEAVSGRTFAVRRVPIEALEQQLAAARSPLEQSFGTLMLGVARGAAQQMDERQAAFGIECATVEEYARRSVTPIATS</sequence>
<evidence type="ECO:0000259" key="3">
    <source>
        <dbReference type="Pfam" id="PF05368"/>
    </source>
</evidence>
<keyword evidence="2" id="KW-0604">Photosystem II</keyword>
<name>A0A318SLB8_9DEIO</name>
<dbReference type="PANTHER" id="PTHR47128:SF2">
    <property type="entry name" value="PROTEIN HIGH CHLOROPHYLL FLUORESCENCE PHENOTYPE 244, CHLOROPLASTIC"/>
    <property type="match status" value="1"/>
</dbReference>
<proteinExistence type="predicted"/>
<dbReference type="SUPFAM" id="SSF51735">
    <property type="entry name" value="NAD(P)-binding Rossmann-fold domains"/>
    <property type="match status" value="1"/>
</dbReference>
<dbReference type="EMBL" id="QJSX01000003">
    <property type="protein sequence ID" value="PYE55309.1"/>
    <property type="molecule type" value="Genomic_DNA"/>
</dbReference>
<keyword evidence="1" id="KW-0602">Photosynthesis</keyword>
<evidence type="ECO:0000313" key="4">
    <source>
        <dbReference type="EMBL" id="PYE55309.1"/>
    </source>
</evidence>
<comment type="caution">
    <text evidence="4">The sequence shown here is derived from an EMBL/GenBank/DDBJ whole genome shotgun (WGS) entry which is preliminary data.</text>
</comment>
<dbReference type="Gene3D" id="3.40.50.720">
    <property type="entry name" value="NAD(P)-binding Rossmann-like Domain"/>
    <property type="match status" value="1"/>
</dbReference>
<dbReference type="InterPro" id="IPR008030">
    <property type="entry name" value="NmrA-like"/>
</dbReference>
<evidence type="ECO:0000313" key="5">
    <source>
        <dbReference type="Proteomes" id="UP000248326"/>
    </source>
</evidence>
<dbReference type="RefSeq" id="WP_110885665.1">
    <property type="nucleotide sequence ID" value="NZ_QJSX01000003.1"/>
</dbReference>
<reference evidence="4 5" key="1">
    <citation type="submission" date="2018-06" db="EMBL/GenBank/DDBJ databases">
        <title>Genomic Encyclopedia of Type Strains, Phase IV (KMG-IV): sequencing the most valuable type-strain genomes for metagenomic binning, comparative biology and taxonomic classification.</title>
        <authorList>
            <person name="Goeker M."/>
        </authorList>
    </citation>
    <scope>NUCLEOTIDE SEQUENCE [LARGE SCALE GENOMIC DNA]</scope>
    <source>
        <strain evidence="4 5">DSM 18048</strain>
    </source>
</reference>
<dbReference type="Pfam" id="PF05368">
    <property type="entry name" value="NmrA"/>
    <property type="match status" value="1"/>
</dbReference>
<organism evidence="4 5">
    <name type="scientific">Deinococcus yavapaiensis KR-236</name>
    <dbReference type="NCBI Taxonomy" id="694435"/>
    <lineage>
        <taxon>Bacteria</taxon>
        <taxon>Thermotogati</taxon>
        <taxon>Deinococcota</taxon>
        <taxon>Deinococci</taxon>
        <taxon>Deinococcales</taxon>
        <taxon>Deinococcaceae</taxon>
        <taxon>Deinococcus</taxon>
    </lineage>
</organism>
<dbReference type="Proteomes" id="UP000248326">
    <property type="component" value="Unassembled WGS sequence"/>
</dbReference>
<dbReference type="GO" id="GO:0009523">
    <property type="term" value="C:photosystem II"/>
    <property type="evidence" value="ECO:0007669"/>
    <property type="project" value="UniProtKB-KW"/>
</dbReference>
<dbReference type="AlphaFoldDB" id="A0A318SLB8"/>
<gene>
    <name evidence="4" type="ORF">DES52_103142</name>
</gene>
<feature type="domain" description="NmrA-like" evidence="3">
    <location>
        <begin position="2"/>
        <end position="254"/>
    </location>
</feature>
<evidence type="ECO:0000256" key="1">
    <source>
        <dbReference type="ARBA" id="ARBA00022531"/>
    </source>
</evidence>
<dbReference type="InterPro" id="IPR036291">
    <property type="entry name" value="NAD(P)-bd_dom_sf"/>
</dbReference>
<evidence type="ECO:0000256" key="2">
    <source>
        <dbReference type="ARBA" id="ARBA00023276"/>
    </source>
</evidence>
<protein>
    <submittedName>
        <fullName evidence="4">Uncharacterized protein YbjT (DUF2867 family)</fullName>
    </submittedName>
</protein>
<accession>A0A318SLB8</accession>
<dbReference type="GO" id="GO:0015979">
    <property type="term" value="P:photosynthesis"/>
    <property type="evidence" value="ECO:0007669"/>
    <property type="project" value="UniProtKB-KW"/>
</dbReference>
<dbReference type="OrthoDB" id="9804595at2"/>
<keyword evidence="5" id="KW-1185">Reference proteome</keyword>